<keyword evidence="3" id="KW-0946">Virion</keyword>
<evidence type="ECO:0000313" key="3">
    <source>
        <dbReference type="EMBL" id="ETA82621.1"/>
    </source>
</evidence>
<feature type="region of interest" description="Disordered" evidence="1">
    <location>
        <begin position="453"/>
        <end position="483"/>
    </location>
</feature>
<reference evidence="3 4" key="1">
    <citation type="journal article" date="2014" name="Genome Announc.">
        <title>Genome Sequence of Youngiibacter fragilis, the Type Strain of the Genus Youngiibacter.</title>
        <authorList>
            <person name="Wawrik C.B."/>
            <person name="Callaghan A.V."/>
            <person name="Stamps B.W."/>
            <person name="Wawrik B."/>
        </authorList>
    </citation>
    <scope>NUCLEOTIDE SEQUENCE [LARGE SCALE GENOMIC DNA]</scope>
    <source>
        <strain evidence="3 4">232.1</strain>
    </source>
</reference>
<evidence type="ECO:0000256" key="1">
    <source>
        <dbReference type="SAM" id="MobiDB-lite"/>
    </source>
</evidence>
<organism evidence="3 4">
    <name type="scientific">Youngiibacter fragilis 232.1</name>
    <dbReference type="NCBI Taxonomy" id="994573"/>
    <lineage>
        <taxon>Bacteria</taxon>
        <taxon>Bacillati</taxon>
        <taxon>Bacillota</taxon>
        <taxon>Clostridia</taxon>
        <taxon>Eubacteriales</taxon>
        <taxon>Clostridiaceae</taxon>
        <taxon>Youngiibacter</taxon>
    </lineage>
</organism>
<proteinExistence type="predicted"/>
<gene>
    <name evidence="3" type="ORF">T472_0200070</name>
</gene>
<name>V7IBF8_9CLOT</name>
<keyword evidence="3" id="KW-0167">Capsid protein</keyword>
<sequence>MMERAYRRNMLRDLLMSLLVMAASVIAILSLPFDFIAVEASEFYADGYFQRNAILEVDISIDDELLKDMLENAAKEEYRAADITLNGDRYSGVKIRTKGNSSLSSVSRSGGDRYSFKVELGDDLQLNLNNMYSDPSYMREFLSYEIMEKFGMKVPLFTYAKVSINGEYFGLYLAVESILEPYLERNFEDAGGDLYKSDGNTLDYIDDEEESYKGLEIKTNEDDYDFSKVTELLKAIETGVDLPEHLDVDSALRYIAANTALMNFDSYLGNFGHNYYLYEVDGKFSILPWDYNMSFGGFGMGVSSASSVYIDEPVQGSLSSRPLVQVLLSNEGYLEAYHSYLEEIAENYLSEEYLGKRIGEIDSLIGDLVRTDPTSFYTYAEYQENISDVTEEELEEIQSGQVETEMVVPSKNGNEGNKFPGRDPQGGMNGGSVPKLRLAAYGMAENIRLQLLGEKPSTNGGNGSSAGGRDVGFGKGMPGDVRMDDRIREVPTDEVPVRDDNDFLIAAGLSAAMAVFLLLLLIRKRRRFDSIT</sequence>
<feature type="transmembrane region" description="Helical" evidence="2">
    <location>
        <begin position="503"/>
        <end position="522"/>
    </location>
</feature>
<dbReference type="STRING" id="994573.T472_0200070"/>
<protein>
    <submittedName>
        <fullName evidence="3">Spore coat protein</fullName>
    </submittedName>
</protein>
<dbReference type="Pfam" id="PF08757">
    <property type="entry name" value="CotH"/>
    <property type="match status" value="1"/>
</dbReference>
<accession>V7IBF8</accession>
<dbReference type="RefSeq" id="WP_023386897.1">
    <property type="nucleotide sequence ID" value="NZ_AXUN02000001.1"/>
</dbReference>
<keyword evidence="4" id="KW-1185">Reference proteome</keyword>
<dbReference type="InterPro" id="IPR014867">
    <property type="entry name" value="Spore_coat_CotH_CotH2/3/7"/>
</dbReference>
<dbReference type="eggNOG" id="COG5337">
    <property type="taxonomic scope" value="Bacteria"/>
</dbReference>
<keyword evidence="2" id="KW-0812">Transmembrane</keyword>
<dbReference type="AlphaFoldDB" id="V7IBF8"/>
<keyword evidence="2" id="KW-0472">Membrane</keyword>
<comment type="caution">
    <text evidence="3">The sequence shown here is derived from an EMBL/GenBank/DDBJ whole genome shotgun (WGS) entry which is preliminary data.</text>
</comment>
<evidence type="ECO:0000256" key="2">
    <source>
        <dbReference type="SAM" id="Phobius"/>
    </source>
</evidence>
<keyword evidence="2" id="KW-1133">Transmembrane helix</keyword>
<dbReference type="PATRIC" id="fig|994573.3.peg.14"/>
<dbReference type="Proteomes" id="UP000017747">
    <property type="component" value="Unassembled WGS sequence"/>
</dbReference>
<feature type="compositionally biased region" description="Gly residues" evidence="1">
    <location>
        <begin position="460"/>
        <end position="477"/>
    </location>
</feature>
<dbReference type="OrthoDB" id="3235126at2"/>
<evidence type="ECO:0000313" key="4">
    <source>
        <dbReference type="Proteomes" id="UP000017747"/>
    </source>
</evidence>
<dbReference type="EMBL" id="AXUN02000001">
    <property type="protein sequence ID" value="ETA82621.1"/>
    <property type="molecule type" value="Genomic_DNA"/>
</dbReference>
<dbReference type="PANTHER" id="PTHR40050">
    <property type="entry name" value="INNER SPORE COAT PROTEIN H"/>
    <property type="match status" value="1"/>
</dbReference>
<dbReference type="PANTHER" id="PTHR40050:SF1">
    <property type="entry name" value="INNER SPORE COAT PROTEIN H"/>
    <property type="match status" value="1"/>
</dbReference>
<feature type="region of interest" description="Disordered" evidence="1">
    <location>
        <begin position="400"/>
        <end position="428"/>
    </location>
</feature>